<dbReference type="InterPro" id="IPR007278">
    <property type="entry name" value="DUF397"/>
</dbReference>
<reference evidence="2" key="1">
    <citation type="submission" date="2019-12" db="EMBL/GenBank/DDBJ databases">
        <title>Actinomadura physcomitrii sp. nov., a novel actinomycete isolated from moss [Physcomitrium sphaericum (Ludw) Fuernr].</title>
        <authorList>
            <person name="Zhuang X."/>
        </authorList>
    </citation>
    <scope>NUCLEOTIDE SEQUENCE [LARGE SCALE GENOMIC DNA]</scope>
    <source>
        <strain evidence="2">LD22</strain>
    </source>
</reference>
<dbReference type="Proteomes" id="UP000462055">
    <property type="component" value="Unassembled WGS sequence"/>
</dbReference>
<keyword evidence="3" id="KW-1185">Reference proteome</keyword>
<name>A0A6I4MJV3_9ACTN</name>
<sequence>MFDVDPTRADFRKSSYSEGGNGCVEAAGLGMFRLLRDSKNPNGGFLSLRRGEWVALVTEIKQGKYDLDEAL</sequence>
<feature type="domain" description="DUF397" evidence="1">
    <location>
        <begin position="9"/>
        <end position="61"/>
    </location>
</feature>
<proteinExistence type="predicted"/>
<evidence type="ECO:0000313" key="3">
    <source>
        <dbReference type="Proteomes" id="UP000462055"/>
    </source>
</evidence>
<dbReference type="RefSeq" id="WP_151598553.1">
    <property type="nucleotide sequence ID" value="NZ_WBMS02000046.1"/>
</dbReference>
<organism evidence="2 3">
    <name type="scientific">Actinomadura physcomitrii</name>
    <dbReference type="NCBI Taxonomy" id="2650748"/>
    <lineage>
        <taxon>Bacteria</taxon>
        <taxon>Bacillati</taxon>
        <taxon>Actinomycetota</taxon>
        <taxon>Actinomycetes</taxon>
        <taxon>Streptosporangiales</taxon>
        <taxon>Thermomonosporaceae</taxon>
        <taxon>Actinomadura</taxon>
    </lineage>
</organism>
<accession>A0A6I4MJV3</accession>
<protein>
    <submittedName>
        <fullName evidence="2">DUF397 domain-containing protein</fullName>
    </submittedName>
</protein>
<evidence type="ECO:0000259" key="1">
    <source>
        <dbReference type="Pfam" id="PF04149"/>
    </source>
</evidence>
<gene>
    <name evidence="2" type="ORF">F8568_038545</name>
</gene>
<evidence type="ECO:0000313" key="2">
    <source>
        <dbReference type="EMBL" id="MWA06152.1"/>
    </source>
</evidence>
<dbReference type="AlphaFoldDB" id="A0A6I4MJV3"/>
<dbReference type="Pfam" id="PF04149">
    <property type="entry name" value="DUF397"/>
    <property type="match status" value="1"/>
</dbReference>
<dbReference type="EMBL" id="WBMS02000046">
    <property type="protein sequence ID" value="MWA06152.1"/>
    <property type="molecule type" value="Genomic_DNA"/>
</dbReference>
<comment type="caution">
    <text evidence="2">The sequence shown here is derived from an EMBL/GenBank/DDBJ whole genome shotgun (WGS) entry which is preliminary data.</text>
</comment>